<keyword evidence="1" id="KW-0812">Transmembrane</keyword>
<gene>
    <name evidence="3" type="ORF">EDS130_LOCUS43348</name>
    <name evidence="2" type="ORF">XAT740_LOCUS4902</name>
</gene>
<feature type="transmembrane region" description="Helical" evidence="1">
    <location>
        <begin position="53"/>
        <end position="75"/>
    </location>
</feature>
<accession>A0A813VK01</accession>
<dbReference type="EMBL" id="CAJNOR010000206">
    <property type="protein sequence ID" value="CAF0839713.1"/>
    <property type="molecule type" value="Genomic_DNA"/>
</dbReference>
<sequence>MGGTCSSIQLGGDVHIPGNGNSAIIFNGVPYNISSIFNNAVNLIVQKYRFESIVIQFTSIGLLTISLCMLILCLVSRKAAKKNIQPVIKKCETQFEMNIVNEKSYQTLLKEFDRALEVLGKSLINDNYPLQHFSQPLEYIQNTYHLARLSPNLLSVVLTKLLHKKYAKLCLTILTMKNVNPCENSETWRSITCALNGLCCYMRKSSKLCFAAVDAGMIPILSTVLSQRSYLDDLDTNTSVLLLFLMASRMFHSLAQIEVLRYRLEIHNCCETLLNVIVHTNNKLLRAINILTVSRMTKNGVHKIPFTFDDSLMLFRLYYESVKSDFQEAYGLEQQDILNGFYNIGQLDYTSYDFKNID</sequence>
<evidence type="ECO:0000313" key="4">
    <source>
        <dbReference type="Proteomes" id="UP000663828"/>
    </source>
</evidence>
<evidence type="ECO:0000256" key="1">
    <source>
        <dbReference type="SAM" id="Phobius"/>
    </source>
</evidence>
<protein>
    <submittedName>
        <fullName evidence="2">Uncharacterized protein</fullName>
    </submittedName>
</protein>
<keyword evidence="1" id="KW-0472">Membrane</keyword>
<keyword evidence="4" id="KW-1185">Reference proteome</keyword>
<comment type="caution">
    <text evidence="2">The sequence shown here is derived from an EMBL/GenBank/DDBJ whole genome shotgun (WGS) entry which is preliminary data.</text>
</comment>
<dbReference type="OrthoDB" id="10602365at2759"/>
<dbReference type="AlphaFoldDB" id="A0A813VK01"/>
<dbReference type="EMBL" id="CAJNOJ010000706">
    <property type="protein sequence ID" value="CAF1512681.1"/>
    <property type="molecule type" value="Genomic_DNA"/>
</dbReference>
<keyword evidence="1" id="KW-1133">Transmembrane helix</keyword>
<evidence type="ECO:0000313" key="3">
    <source>
        <dbReference type="EMBL" id="CAF1512681.1"/>
    </source>
</evidence>
<proteinExistence type="predicted"/>
<dbReference type="Proteomes" id="UP000663828">
    <property type="component" value="Unassembled WGS sequence"/>
</dbReference>
<organism evidence="2 4">
    <name type="scientific">Adineta ricciae</name>
    <name type="common">Rotifer</name>
    <dbReference type="NCBI Taxonomy" id="249248"/>
    <lineage>
        <taxon>Eukaryota</taxon>
        <taxon>Metazoa</taxon>
        <taxon>Spiralia</taxon>
        <taxon>Gnathifera</taxon>
        <taxon>Rotifera</taxon>
        <taxon>Eurotatoria</taxon>
        <taxon>Bdelloidea</taxon>
        <taxon>Adinetida</taxon>
        <taxon>Adinetidae</taxon>
        <taxon>Adineta</taxon>
    </lineage>
</organism>
<reference evidence="2" key="1">
    <citation type="submission" date="2021-02" db="EMBL/GenBank/DDBJ databases">
        <authorList>
            <person name="Nowell W R."/>
        </authorList>
    </citation>
    <scope>NUCLEOTIDE SEQUENCE</scope>
</reference>
<dbReference type="Proteomes" id="UP000663852">
    <property type="component" value="Unassembled WGS sequence"/>
</dbReference>
<evidence type="ECO:0000313" key="2">
    <source>
        <dbReference type="EMBL" id="CAF0839713.1"/>
    </source>
</evidence>
<name>A0A813VK01_ADIRI</name>